<dbReference type="EMBL" id="FQYP01000009">
    <property type="protein sequence ID" value="SHJ47339.1"/>
    <property type="molecule type" value="Genomic_DNA"/>
</dbReference>
<dbReference type="STRING" id="570521.SAMN04488508_109122"/>
<feature type="chain" id="PRO_5012567820" description="Secreted protein" evidence="1">
    <location>
        <begin position="22"/>
        <end position="51"/>
    </location>
</feature>
<organism evidence="2 3">
    <name type="scientific">Aquimarina spongiae</name>
    <dbReference type="NCBI Taxonomy" id="570521"/>
    <lineage>
        <taxon>Bacteria</taxon>
        <taxon>Pseudomonadati</taxon>
        <taxon>Bacteroidota</taxon>
        <taxon>Flavobacteriia</taxon>
        <taxon>Flavobacteriales</taxon>
        <taxon>Flavobacteriaceae</taxon>
        <taxon>Aquimarina</taxon>
    </lineage>
</organism>
<accession>A0A1M6JKY1</accession>
<gene>
    <name evidence="2" type="ORF">SAMN04488508_109122</name>
</gene>
<keyword evidence="1" id="KW-0732">Signal</keyword>
<keyword evidence="3" id="KW-1185">Reference proteome</keyword>
<dbReference type="AlphaFoldDB" id="A0A1M6JKY1"/>
<protein>
    <recommendedName>
        <fullName evidence="4">Secreted protein</fullName>
    </recommendedName>
</protein>
<proteinExistence type="predicted"/>
<evidence type="ECO:0000313" key="3">
    <source>
        <dbReference type="Proteomes" id="UP000184432"/>
    </source>
</evidence>
<dbReference type="Proteomes" id="UP000184432">
    <property type="component" value="Unassembled WGS sequence"/>
</dbReference>
<feature type="signal peptide" evidence="1">
    <location>
        <begin position="1"/>
        <end position="21"/>
    </location>
</feature>
<evidence type="ECO:0000313" key="2">
    <source>
        <dbReference type="EMBL" id="SHJ47339.1"/>
    </source>
</evidence>
<name>A0A1M6JKY1_9FLAO</name>
<sequence>MKTLKYILLAILLGINLVSCEAPPIQDEVGIDHIETVSISEDDESTVDPEG</sequence>
<evidence type="ECO:0000256" key="1">
    <source>
        <dbReference type="SAM" id="SignalP"/>
    </source>
</evidence>
<dbReference type="RefSeq" id="WP_170864638.1">
    <property type="nucleotide sequence ID" value="NZ_FQYP01000009.1"/>
</dbReference>
<evidence type="ECO:0008006" key="4">
    <source>
        <dbReference type="Google" id="ProtNLM"/>
    </source>
</evidence>
<reference evidence="3" key="1">
    <citation type="submission" date="2016-11" db="EMBL/GenBank/DDBJ databases">
        <authorList>
            <person name="Varghese N."/>
            <person name="Submissions S."/>
        </authorList>
    </citation>
    <scope>NUCLEOTIDE SEQUENCE [LARGE SCALE GENOMIC DNA]</scope>
    <source>
        <strain evidence="3">DSM 22623</strain>
    </source>
</reference>